<gene>
    <name evidence="9" type="ORF">L207DRAFT_557336</name>
</gene>
<comment type="subunit">
    <text evidence="6">Component of the GINS complex.</text>
</comment>
<evidence type="ECO:0000256" key="6">
    <source>
        <dbReference type="RuleBase" id="RU367161"/>
    </source>
</evidence>
<evidence type="ECO:0000256" key="1">
    <source>
        <dbReference type="ARBA" id="ARBA00004123"/>
    </source>
</evidence>
<dbReference type="SUPFAM" id="SSF160059">
    <property type="entry name" value="PriA/YqbF domain"/>
    <property type="match status" value="1"/>
</dbReference>
<feature type="domain" description="GINS subunit" evidence="7">
    <location>
        <begin position="74"/>
        <end position="177"/>
    </location>
</feature>
<comment type="subcellular location">
    <subcellularLocation>
        <location evidence="1 6">Nucleus</location>
    </subcellularLocation>
</comment>
<keyword evidence="10" id="KW-1185">Reference proteome</keyword>
<dbReference type="CDD" id="cd11713">
    <property type="entry name" value="GINS_A_psf3"/>
    <property type="match status" value="1"/>
</dbReference>
<dbReference type="OrthoDB" id="10251744at2759"/>
<dbReference type="InterPro" id="IPR010492">
    <property type="entry name" value="GINS_Psf3"/>
</dbReference>
<dbReference type="GO" id="GO:0000811">
    <property type="term" value="C:GINS complex"/>
    <property type="evidence" value="ECO:0007669"/>
    <property type="project" value="UniProtKB-UniRule"/>
</dbReference>
<dbReference type="EMBL" id="KZ613953">
    <property type="protein sequence ID" value="PMD35031.1"/>
    <property type="molecule type" value="Genomic_DNA"/>
</dbReference>
<name>A0A2J6R944_HYAVF</name>
<evidence type="ECO:0000313" key="9">
    <source>
        <dbReference type="EMBL" id="PMD35031.1"/>
    </source>
</evidence>
<sequence length="183" mass="20053">MSYYDIDAILTDNQKVPCTFNLTLPQLGYLDSTPGRPLPSGTKVDLPLWLAERLAVSQLTPSTSLITLDLPASLSPRVMNALKADPKSVDLRSLAANFYGLAERILELFEEEEVCDVLLESWRVRAAEVGDHAVSSGKGGGGVGGGEGVEFLRGLDEKERELFRSAHDSSKAMRVWMGEMKKR</sequence>
<evidence type="ECO:0000256" key="2">
    <source>
        <dbReference type="ARBA" id="ARBA00006343"/>
    </source>
</evidence>
<evidence type="ECO:0000256" key="3">
    <source>
        <dbReference type="ARBA" id="ARBA00015140"/>
    </source>
</evidence>
<dbReference type="AlphaFoldDB" id="A0A2J6R944"/>
<dbReference type="InterPro" id="IPR021151">
    <property type="entry name" value="GINS_A"/>
</dbReference>
<dbReference type="STRING" id="1149755.A0A2J6R944"/>
<keyword evidence="4 6" id="KW-0235">DNA replication</keyword>
<dbReference type="SUPFAM" id="SSF158573">
    <property type="entry name" value="GINS helical bundle-like"/>
    <property type="match status" value="1"/>
</dbReference>
<accession>A0A2J6R944</accession>
<organism evidence="9 10">
    <name type="scientific">Hyaloscypha variabilis (strain UAMH 11265 / GT02V1 / F)</name>
    <name type="common">Meliniomyces variabilis</name>
    <dbReference type="NCBI Taxonomy" id="1149755"/>
    <lineage>
        <taxon>Eukaryota</taxon>
        <taxon>Fungi</taxon>
        <taxon>Dikarya</taxon>
        <taxon>Ascomycota</taxon>
        <taxon>Pezizomycotina</taxon>
        <taxon>Leotiomycetes</taxon>
        <taxon>Helotiales</taxon>
        <taxon>Hyaloscyphaceae</taxon>
        <taxon>Hyaloscypha</taxon>
        <taxon>Hyaloscypha variabilis</taxon>
    </lineage>
</organism>
<dbReference type="InterPro" id="IPR038437">
    <property type="entry name" value="GINS_Psf3_sf"/>
</dbReference>
<evidence type="ECO:0000259" key="7">
    <source>
        <dbReference type="Pfam" id="PF05916"/>
    </source>
</evidence>
<evidence type="ECO:0000256" key="4">
    <source>
        <dbReference type="ARBA" id="ARBA00022705"/>
    </source>
</evidence>
<keyword evidence="5 6" id="KW-0539">Nucleus</keyword>
<comment type="function">
    <text evidence="6">The GINS complex plays an essential role in the initiation of DNA replication.</text>
</comment>
<dbReference type="PANTHER" id="PTHR22768">
    <property type="entry name" value="DNA REPLICATION COMPLEX GINS PROTEIN PSF3"/>
    <property type="match status" value="1"/>
</dbReference>
<comment type="similarity">
    <text evidence="2 6">Belongs to the GINS3/PSF3 family.</text>
</comment>
<dbReference type="Proteomes" id="UP000235786">
    <property type="component" value="Unassembled WGS sequence"/>
</dbReference>
<feature type="domain" description="DNA replication complex GINS protein PSF3 N-terminal" evidence="8">
    <location>
        <begin position="4"/>
        <end position="56"/>
    </location>
</feature>
<proteinExistence type="inferred from homology"/>
<dbReference type="InterPro" id="IPR036224">
    <property type="entry name" value="GINS_bundle-like_dom_sf"/>
</dbReference>
<evidence type="ECO:0000259" key="8">
    <source>
        <dbReference type="Pfam" id="PF22466"/>
    </source>
</evidence>
<evidence type="ECO:0000256" key="5">
    <source>
        <dbReference type="ARBA" id="ARBA00023242"/>
    </source>
</evidence>
<dbReference type="InterPro" id="IPR055221">
    <property type="entry name" value="PSF3_N"/>
</dbReference>
<dbReference type="Pfam" id="PF22466">
    <property type="entry name" value="PSF3_N"/>
    <property type="match status" value="1"/>
</dbReference>
<protein>
    <recommendedName>
        <fullName evidence="3 6">DNA replication complex GINS protein PSF3</fullName>
    </recommendedName>
</protein>
<dbReference type="GO" id="GO:1902975">
    <property type="term" value="P:mitotic DNA replication initiation"/>
    <property type="evidence" value="ECO:0007669"/>
    <property type="project" value="TreeGrafter"/>
</dbReference>
<dbReference type="Gene3D" id="1.20.58.2050">
    <property type="match status" value="1"/>
</dbReference>
<dbReference type="CDD" id="cd21693">
    <property type="entry name" value="GINS_B_Psf3"/>
    <property type="match status" value="1"/>
</dbReference>
<evidence type="ECO:0000313" key="10">
    <source>
        <dbReference type="Proteomes" id="UP000235786"/>
    </source>
</evidence>
<dbReference type="PANTHER" id="PTHR22768:SF0">
    <property type="entry name" value="DNA REPLICATION COMPLEX GINS PROTEIN PSF3"/>
    <property type="match status" value="1"/>
</dbReference>
<dbReference type="Pfam" id="PF05916">
    <property type="entry name" value="Sld5"/>
    <property type="match status" value="1"/>
</dbReference>
<reference evidence="9 10" key="1">
    <citation type="submission" date="2016-04" db="EMBL/GenBank/DDBJ databases">
        <title>A degradative enzymes factory behind the ericoid mycorrhizal symbiosis.</title>
        <authorList>
            <consortium name="DOE Joint Genome Institute"/>
            <person name="Martino E."/>
            <person name="Morin E."/>
            <person name="Grelet G."/>
            <person name="Kuo A."/>
            <person name="Kohler A."/>
            <person name="Daghino S."/>
            <person name="Barry K."/>
            <person name="Choi C."/>
            <person name="Cichocki N."/>
            <person name="Clum A."/>
            <person name="Copeland A."/>
            <person name="Hainaut M."/>
            <person name="Haridas S."/>
            <person name="Labutti K."/>
            <person name="Lindquist E."/>
            <person name="Lipzen A."/>
            <person name="Khouja H.-R."/>
            <person name="Murat C."/>
            <person name="Ohm R."/>
            <person name="Olson A."/>
            <person name="Spatafora J."/>
            <person name="Veneault-Fourrey C."/>
            <person name="Henrissat B."/>
            <person name="Grigoriev I."/>
            <person name="Martin F."/>
            <person name="Perotto S."/>
        </authorList>
    </citation>
    <scope>NUCLEOTIDE SEQUENCE [LARGE SCALE GENOMIC DNA]</scope>
    <source>
        <strain evidence="9 10">F</strain>
    </source>
</reference>